<dbReference type="Proteomes" id="UP000225833">
    <property type="component" value="Unassembled WGS sequence"/>
</dbReference>
<organism evidence="1 2">
    <name type="scientific">Xenorhabdus budapestensis</name>
    <dbReference type="NCBI Taxonomy" id="290110"/>
    <lineage>
        <taxon>Bacteria</taxon>
        <taxon>Pseudomonadati</taxon>
        <taxon>Pseudomonadota</taxon>
        <taxon>Gammaproteobacteria</taxon>
        <taxon>Enterobacterales</taxon>
        <taxon>Morganellaceae</taxon>
        <taxon>Xenorhabdus</taxon>
    </lineage>
</organism>
<dbReference type="AlphaFoldDB" id="A0A2D0IW26"/>
<name>A0A2D0IW26_XENBU</name>
<evidence type="ECO:0000313" key="1">
    <source>
        <dbReference type="EMBL" id="PHM26093.1"/>
    </source>
</evidence>
<sequence>MGAMVGKPQILFFPGICAPNFFMLSLNFNKVKSCLKSQYSLYLYIPNGFQDASRRQENESPGA</sequence>
<proteinExistence type="predicted"/>
<evidence type="ECO:0000313" key="2">
    <source>
        <dbReference type="Proteomes" id="UP000225833"/>
    </source>
</evidence>
<gene>
    <name evidence="1" type="ORF">Xbud_02739</name>
</gene>
<dbReference type="EMBL" id="NIBS01000016">
    <property type="protein sequence ID" value="PHM26093.1"/>
    <property type="molecule type" value="Genomic_DNA"/>
</dbReference>
<reference evidence="1 2" key="1">
    <citation type="journal article" date="2017" name="Nat. Microbiol.">
        <title>Natural product diversity associated with the nematode symbionts Photorhabdus and Xenorhabdus.</title>
        <authorList>
            <person name="Tobias N.J."/>
            <person name="Wolff H."/>
            <person name="Djahanschiri B."/>
            <person name="Grundmann F."/>
            <person name="Kronenwerth M."/>
            <person name="Shi Y.M."/>
            <person name="Simonyi S."/>
            <person name="Grun P."/>
            <person name="Shapiro-Ilan D."/>
            <person name="Pidot S.J."/>
            <person name="Stinear T.P."/>
            <person name="Ebersberger I."/>
            <person name="Bode H.B."/>
        </authorList>
    </citation>
    <scope>NUCLEOTIDE SEQUENCE [LARGE SCALE GENOMIC DNA]</scope>
    <source>
        <strain evidence="1 2">DSM 16342</strain>
    </source>
</reference>
<comment type="caution">
    <text evidence="1">The sequence shown here is derived from an EMBL/GenBank/DDBJ whole genome shotgun (WGS) entry which is preliminary data.</text>
</comment>
<protein>
    <submittedName>
        <fullName evidence="1">Uncharacterized protein</fullName>
    </submittedName>
</protein>
<accession>A0A2D0IW26</accession>